<keyword evidence="4" id="KW-0004">4Fe-4S</keyword>
<dbReference type="CDD" id="cd02767">
    <property type="entry name" value="MopB_ydeP"/>
    <property type="match status" value="1"/>
</dbReference>
<protein>
    <submittedName>
        <fullName evidence="12">Oxidoreductase</fullName>
        <ecNumber evidence="12">1.-.-.-</ecNumber>
    </submittedName>
</protein>
<evidence type="ECO:0000256" key="2">
    <source>
        <dbReference type="ARBA" id="ARBA00001966"/>
    </source>
</evidence>
<evidence type="ECO:0000256" key="3">
    <source>
        <dbReference type="ARBA" id="ARBA00010312"/>
    </source>
</evidence>
<dbReference type="InterPro" id="IPR041953">
    <property type="entry name" value="YdeP_MopB"/>
</dbReference>
<evidence type="ECO:0000256" key="8">
    <source>
        <dbReference type="ARBA" id="ARBA00023004"/>
    </source>
</evidence>
<dbReference type="InterPro" id="IPR009010">
    <property type="entry name" value="Asp_de-COase-like_dom_sf"/>
</dbReference>
<dbReference type="InterPro" id="IPR006657">
    <property type="entry name" value="MoPterin_dinucl-bd_dom"/>
</dbReference>
<keyword evidence="7 12" id="KW-0560">Oxidoreductase</keyword>
<proteinExistence type="inferred from homology"/>
<comment type="cofactor">
    <cofactor evidence="2">
        <name>[4Fe-4S] cluster</name>
        <dbReference type="ChEBI" id="CHEBI:49883"/>
    </cofactor>
</comment>
<dbReference type="PIRSF" id="PIRSF000144">
    <property type="entry name" value="CbbBc"/>
    <property type="match status" value="1"/>
</dbReference>
<accession>A0ABM9APG8</accession>
<dbReference type="Gene3D" id="3.40.50.740">
    <property type="match status" value="1"/>
</dbReference>
<name>A0ABM9APG8_9BACT</name>
<dbReference type="Pfam" id="PF00384">
    <property type="entry name" value="Molybdopterin"/>
    <property type="match status" value="1"/>
</dbReference>
<gene>
    <name evidence="12" type="ORF">EMA8858_01910</name>
</gene>
<keyword evidence="9" id="KW-0411">Iron-sulfur</keyword>
<dbReference type="InterPro" id="IPR050123">
    <property type="entry name" value="Prok_molybdopt-oxidoreductase"/>
</dbReference>
<evidence type="ECO:0000256" key="5">
    <source>
        <dbReference type="ARBA" id="ARBA00022505"/>
    </source>
</evidence>
<dbReference type="InterPro" id="IPR010046">
    <property type="entry name" value="Mopterin_OxRdtse_a_bac"/>
</dbReference>
<dbReference type="InterPro" id="IPR037951">
    <property type="entry name" value="MopB_CT_YdeP"/>
</dbReference>
<dbReference type="Pfam" id="PF01568">
    <property type="entry name" value="Molydop_binding"/>
    <property type="match status" value="1"/>
</dbReference>
<evidence type="ECO:0000313" key="12">
    <source>
        <dbReference type="EMBL" id="CAH0995783.1"/>
    </source>
</evidence>
<evidence type="ECO:0000256" key="7">
    <source>
        <dbReference type="ARBA" id="ARBA00023002"/>
    </source>
</evidence>
<dbReference type="EMBL" id="CAKLPY010000001">
    <property type="protein sequence ID" value="CAH0995783.1"/>
    <property type="molecule type" value="Genomic_DNA"/>
</dbReference>
<dbReference type="NCBIfam" id="TIGR01701">
    <property type="entry name" value="Fdhalpha-like"/>
    <property type="match status" value="1"/>
</dbReference>
<dbReference type="EC" id="1.-.-.-" evidence="12"/>
<comment type="cofactor">
    <cofactor evidence="1">
        <name>Mo-bis(molybdopterin guanine dinucleotide)</name>
        <dbReference type="ChEBI" id="CHEBI:60539"/>
    </cofactor>
</comment>
<evidence type="ECO:0000256" key="4">
    <source>
        <dbReference type="ARBA" id="ARBA00022485"/>
    </source>
</evidence>
<organism evidence="12 13">
    <name type="scientific">Emticicia aquatica</name>
    <dbReference type="NCBI Taxonomy" id="1681835"/>
    <lineage>
        <taxon>Bacteria</taxon>
        <taxon>Pseudomonadati</taxon>
        <taxon>Bacteroidota</taxon>
        <taxon>Cytophagia</taxon>
        <taxon>Cytophagales</taxon>
        <taxon>Leadbetterellaceae</taxon>
        <taxon>Emticicia</taxon>
    </lineage>
</organism>
<dbReference type="Proteomes" id="UP000837932">
    <property type="component" value="Unassembled WGS sequence"/>
</dbReference>
<dbReference type="RefSeq" id="WP_238806325.1">
    <property type="nucleotide sequence ID" value="NZ_CAKLPY010000001.1"/>
</dbReference>
<keyword evidence="8" id="KW-0408">Iron</keyword>
<evidence type="ECO:0000256" key="1">
    <source>
        <dbReference type="ARBA" id="ARBA00001942"/>
    </source>
</evidence>
<dbReference type="PANTHER" id="PTHR43105">
    <property type="entry name" value="RESPIRATORY NITRATE REDUCTASE"/>
    <property type="match status" value="1"/>
</dbReference>
<dbReference type="SUPFAM" id="SSF50692">
    <property type="entry name" value="ADC-like"/>
    <property type="match status" value="1"/>
</dbReference>
<evidence type="ECO:0000313" key="13">
    <source>
        <dbReference type="Proteomes" id="UP000837932"/>
    </source>
</evidence>
<keyword evidence="6" id="KW-0479">Metal-binding</keyword>
<dbReference type="GO" id="GO:0016491">
    <property type="term" value="F:oxidoreductase activity"/>
    <property type="evidence" value="ECO:0007669"/>
    <property type="project" value="UniProtKB-KW"/>
</dbReference>
<evidence type="ECO:0000259" key="11">
    <source>
        <dbReference type="Pfam" id="PF01568"/>
    </source>
</evidence>
<feature type="domain" description="Molybdopterin dinucleotide-binding" evidence="11">
    <location>
        <begin position="649"/>
        <end position="754"/>
    </location>
</feature>
<feature type="domain" description="Molybdopterin oxidoreductase" evidence="10">
    <location>
        <begin position="123"/>
        <end position="498"/>
    </location>
</feature>
<dbReference type="Gene3D" id="3.40.228.10">
    <property type="entry name" value="Dimethylsulfoxide Reductase, domain 2"/>
    <property type="match status" value="1"/>
</dbReference>
<sequence>MSKINPLPPTTAFTEIKTSKPAAQAAGFTAVYSSIKHVFGVMPLKRGLKALLNLNQKDGVDCPSCAWPDPDGERSKIAEYCENGAKAIAEEATTRKVSPVFFQKYTVEELSQKSDYWLGQQGRLTHPLVLREGKSNYEKISWEESFQLIGTQLNSLNSPDEAIFYTSGRTSNEAAFLYQLFVRMFGTNNLPDCSNMCHESSGSALGETLGLGKGSVKLDDFEKAEVIMILGQNPGTNHPRMLSALEKAKRAGAKIISINPLIEAGLLKFKHPQEMQDVFFGGEKLTDLYLQIRINGDLALLKAINKLLLVTEKKTADVFDKDFIINHTENYEEYFKSIENEDLESLSEICGISLNQIKEATELLIQNKKIIVCWAMGLTQHKNSVATIREVVNLLLMKGSIGIEGGGTCPVRGHSNVQGDRTMGIYEKPKSQFLDKLKEVFDFEPPRKHGFDTIESIKAMADSKAKVFVALGGNFLSATPDTEYTAKALQNCDLTVQISTKLNRSHLINGKTALILPCLARTDRDIQANGEQFVTVEDSMGVVHSSHGVLKPISEHLLSEPAIVAKIANATLKNNKLDWENLIANYDNIRNLIEKSILGFDNYNEKVRISGGFYLPNPPRERQFSTDSSKAKFTINELNAIQLLDNQYLMMTIRSHDQFNTTIYGLDDRYRGIFNERRIIMMNENDIIEANLQKYQVVNLYNDFGGIERIAERFIVIPYNIPHKCVATYFPETNVLIPIDSFAEISKTPTSKSVIITIKPIFDGGKAIFAK</sequence>
<dbReference type="InterPro" id="IPR006656">
    <property type="entry name" value="Mopterin_OxRdtase"/>
</dbReference>
<dbReference type="PANTHER" id="PTHR43105:SF4">
    <property type="entry name" value="PROTEIN YDEP"/>
    <property type="match status" value="1"/>
</dbReference>
<keyword evidence="13" id="KW-1185">Reference proteome</keyword>
<evidence type="ECO:0000256" key="9">
    <source>
        <dbReference type="ARBA" id="ARBA00023014"/>
    </source>
</evidence>
<comment type="similarity">
    <text evidence="3">Belongs to the prokaryotic molybdopterin-containing oxidoreductase family.</text>
</comment>
<keyword evidence="5" id="KW-0500">Molybdenum</keyword>
<evidence type="ECO:0000256" key="6">
    <source>
        <dbReference type="ARBA" id="ARBA00022723"/>
    </source>
</evidence>
<reference evidence="12" key="1">
    <citation type="submission" date="2021-12" db="EMBL/GenBank/DDBJ databases">
        <authorList>
            <person name="Rodrigo-Torres L."/>
            <person name="Arahal R. D."/>
            <person name="Lucena T."/>
        </authorList>
    </citation>
    <scope>NUCLEOTIDE SEQUENCE</scope>
    <source>
        <strain evidence="12">CECT 8858</strain>
    </source>
</reference>
<evidence type="ECO:0000259" key="10">
    <source>
        <dbReference type="Pfam" id="PF00384"/>
    </source>
</evidence>
<dbReference type="CDD" id="cd02787">
    <property type="entry name" value="MopB_CT_ydeP"/>
    <property type="match status" value="1"/>
</dbReference>
<dbReference type="SUPFAM" id="SSF53706">
    <property type="entry name" value="Formate dehydrogenase/DMSO reductase, domains 1-3"/>
    <property type="match status" value="1"/>
</dbReference>
<comment type="caution">
    <text evidence="12">The sequence shown here is derived from an EMBL/GenBank/DDBJ whole genome shotgun (WGS) entry which is preliminary data.</text>
</comment>